<protein>
    <submittedName>
        <fullName evidence="2">Double-strand break repair protein AddB</fullName>
    </submittedName>
</protein>
<sequence length="998" mass="109621">MWVTPRALPSQRICLPVPDAPLPNLFALPVGADFTTEVVRGLESRLGDDPLLWARSTIYVNSARMERRLREKLAEGPARLLPRMQVVTHLADHPLTRDLPRAPSAVRRRLELAELVRKLIEQDPTLAPRSHAFALADTLIELFEEMEAEGIDPDALSALDVSNESGHWQRALRFLTIADNFAARDDVPGQNTRLRQAALTLAAHWSGSPPADPVFVIGSTGSRRPVTLLMEAVARMPNGAVILPGLDLDLPAPVWRSLTAEPPQEDHPQFLLADLIRRLGMTPDEVRCWTDARPRRARAAMVSMALRPAPVTDQWMRDGPELGDLIAATEGLDLIEAADPAEEAQAVALRLRRALDEGLNAALITADRTLARRVEAAVDRWGLVVDDSAGAPLHLTAPGRLLRMLARIMGQALAPEPLLSMLKHPLVAAPDRRLHLERVRALEIWLRGRPLPAVTPRDLSEWADQAELPEHDLWLLWVQTLTSEIPVIAAAPLSDLLNAHLTLANRLSGGPTGDGADLWKGDDGQKAAEALAALTAEADATPQIELVDFAALIDTHFAGEQALTQRKDSSGIVIWGRTDARMQGADLIVLAGLNDGVWPETGDQDPWLNRAMRRALGLPSPERRIGLSAHDFQQAMGAPRVVLTRARRDAEAETVASRWLNRMTTLLEGLPGQNGPEALAAMRTRGSDWLRLARGLIDEQDVSPLAFRPSPQPPVALRPNQLSVTRIQTLIRDPYAIYAERILRLKPLDPLQVLPDARLRGILIHEILKSWIDVLPEPADAETALTALRETAETYLAQLPWAITRVQWAAFLEQSAGTLIPDELSRQSEADPLVREVKGRLELSDPPFTLTGTADRIDRRPDGELLIYDYKTGKLPTADQMTYFDKQLVLEAAMAERGAFEGVAAAPVHGVSHIGLGPKGGAVQHPLRVDDPKGKKPTLDPDIAVAELCGLLRCYARPEQGYTALRAIETTGAYAHYAHLARYGEWDLSDEPVAERVE</sequence>
<dbReference type="InterPro" id="IPR011604">
    <property type="entry name" value="PDDEXK-like_dom_sf"/>
</dbReference>
<dbReference type="InterPro" id="IPR011335">
    <property type="entry name" value="Restrct_endonuc-II-like"/>
</dbReference>
<gene>
    <name evidence="2" type="primary">addB</name>
    <name evidence="2" type="ORF">FEV53_06645</name>
</gene>
<comment type="caution">
    <text evidence="2">The sequence shown here is derived from an EMBL/GenBank/DDBJ whole genome shotgun (WGS) entry which is preliminary data.</text>
</comment>
<dbReference type="Proteomes" id="UP000318590">
    <property type="component" value="Unassembled WGS sequence"/>
</dbReference>
<reference evidence="2 3" key="1">
    <citation type="submission" date="2019-06" db="EMBL/GenBank/DDBJ databases">
        <title>Paenimaribius caenipelagi gen. nov., sp. nov., isolated from a tidal flat.</title>
        <authorList>
            <person name="Yoon J.-H."/>
        </authorList>
    </citation>
    <scope>NUCLEOTIDE SEQUENCE [LARGE SCALE GENOMIC DNA]</scope>
    <source>
        <strain evidence="2 3">JBTF-M29</strain>
    </source>
</reference>
<evidence type="ECO:0000313" key="2">
    <source>
        <dbReference type="EMBL" id="TRD22045.1"/>
    </source>
</evidence>
<evidence type="ECO:0000313" key="3">
    <source>
        <dbReference type="Proteomes" id="UP000318590"/>
    </source>
</evidence>
<organism evidence="2 3">
    <name type="scientific">Palleronia caenipelagi</name>
    <dbReference type="NCBI Taxonomy" id="2489174"/>
    <lineage>
        <taxon>Bacteria</taxon>
        <taxon>Pseudomonadati</taxon>
        <taxon>Pseudomonadota</taxon>
        <taxon>Alphaproteobacteria</taxon>
        <taxon>Rhodobacterales</taxon>
        <taxon>Roseobacteraceae</taxon>
        <taxon>Palleronia</taxon>
    </lineage>
</organism>
<name>A0A547Q6N0_9RHOB</name>
<dbReference type="InterPro" id="IPR027417">
    <property type="entry name" value="P-loop_NTPase"/>
</dbReference>
<dbReference type="AlphaFoldDB" id="A0A547Q6N0"/>
<feature type="domain" description="PD-(D/E)XK endonuclease-like" evidence="1">
    <location>
        <begin position="721"/>
        <end position="904"/>
    </location>
</feature>
<proteinExistence type="predicted"/>
<dbReference type="Gene3D" id="3.90.320.10">
    <property type="match status" value="1"/>
</dbReference>
<dbReference type="InterPro" id="IPR038726">
    <property type="entry name" value="PDDEXK_AddAB-type"/>
</dbReference>
<dbReference type="Pfam" id="PF12705">
    <property type="entry name" value="PDDEXK_1"/>
    <property type="match status" value="1"/>
</dbReference>
<dbReference type="NCBIfam" id="TIGR02786">
    <property type="entry name" value="addB_alphas"/>
    <property type="match status" value="1"/>
</dbReference>
<dbReference type="SUPFAM" id="SSF52980">
    <property type="entry name" value="Restriction endonuclease-like"/>
    <property type="match status" value="1"/>
</dbReference>
<dbReference type="SUPFAM" id="SSF52540">
    <property type="entry name" value="P-loop containing nucleoside triphosphate hydrolases"/>
    <property type="match status" value="1"/>
</dbReference>
<evidence type="ECO:0000259" key="1">
    <source>
        <dbReference type="Pfam" id="PF12705"/>
    </source>
</evidence>
<accession>A0A547Q6N0</accession>
<dbReference type="InterPro" id="IPR014153">
    <property type="entry name" value="Ds_break_AddB"/>
</dbReference>
<dbReference type="OrthoDB" id="9780606at2"/>
<keyword evidence="3" id="KW-1185">Reference proteome</keyword>
<dbReference type="EMBL" id="VFSV01000008">
    <property type="protein sequence ID" value="TRD22045.1"/>
    <property type="molecule type" value="Genomic_DNA"/>
</dbReference>